<accession>A0A0D6PN51</accession>
<comment type="caution">
    <text evidence="2">The sequence shown here is derived from an EMBL/GenBank/DDBJ whole genome shotgun (WGS) entry which is preliminary data.</text>
</comment>
<dbReference type="Proteomes" id="UP000032668">
    <property type="component" value="Unassembled WGS sequence"/>
</dbReference>
<keyword evidence="1" id="KW-1133">Transmembrane helix</keyword>
<proteinExistence type="predicted"/>
<keyword evidence="1" id="KW-0472">Membrane</keyword>
<keyword evidence="3" id="KW-1185">Reference proteome</keyword>
<reference evidence="2 3" key="1">
    <citation type="submission" date="2012-11" db="EMBL/GenBank/DDBJ databases">
        <title>Whole genome sequence of Acidocella aminolytica 101 = DSM 11237.</title>
        <authorList>
            <person name="Azuma Y."/>
            <person name="Higashiura N."/>
            <person name="Hirakawa H."/>
            <person name="Matsushita K."/>
        </authorList>
    </citation>
    <scope>NUCLEOTIDE SEQUENCE [LARGE SCALE GENOMIC DNA]</scope>
    <source>
        <strain evidence="3">101 / DSM 11237</strain>
    </source>
</reference>
<protein>
    <submittedName>
        <fullName evidence="2">Uncharacterized protein</fullName>
    </submittedName>
</protein>
<evidence type="ECO:0000313" key="2">
    <source>
        <dbReference type="EMBL" id="GAN82219.1"/>
    </source>
</evidence>
<name>A0A0D6PN51_9PROT</name>
<gene>
    <name evidence="2" type="ORF">Aam_182_004</name>
</gene>
<organism evidence="2 3">
    <name type="scientific">Acidocella aminolytica 101 = DSM 11237</name>
    <dbReference type="NCBI Taxonomy" id="1120923"/>
    <lineage>
        <taxon>Bacteria</taxon>
        <taxon>Pseudomonadati</taxon>
        <taxon>Pseudomonadota</taxon>
        <taxon>Alphaproteobacteria</taxon>
        <taxon>Acetobacterales</taxon>
        <taxon>Acidocellaceae</taxon>
        <taxon>Acidocella</taxon>
    </lineage>
</organism>
<evidence type="ECO:0000256" key="1">
    <source>
        <dbReference type="SAM" id="Phobius"/>
    </source>
</evidence>
<dbReference type="AlphaFoldDB" id="A0A0D6PN51"/>
<feature type="transmembrane region" description="Helical" evidence="1">
    <location>
        <begin position="37"/>
        <end position="59"/>
    </location>
</feature>
<dbReference type="EMBL" id="BANC01000179">
    <property type="protein sequence ID" value="GAN82219.1"/>
    <property type="molecule type" value="Genomic_DNA"/>
</dbReference>
<sequence>MDEAVEDGVCVGGLPEYLMMPLISIGESLMPRLLTPITLFLGPVYGWLSAIFAVARLWLCSF</sequence>
<keyword evidence="1" id="KW-0812">Transmembrane</keyword>
<evidence type="ECO:0000313" key="3">
    <source>
        <dbReference type="Proteomes" id="UP000032668"/>
    </source>
</evidence>